<proteinExistence type="predicted"/>
<dbReference type="InterPro" id="IPR038459">
    <property type="entry name" value="MT_TRM10-typ_sf"/>
</dbReference>
<dbReference type="OrthoDB" id="278300at2759"/>
<dbReference type="InterPro" id="IPR007356">
    <property type="entry name" value="tRNA_m1G_MeTrfase_euk"/>
</dbReference>
<dbReference type="GO" id="GO:0000049">
    <property type="term" value="F:tRNA binding"/>
    <property type="evidence" value="ECO:0007669"/>
    <property type="project" value="TreeGrafter"/>
</dbReference>
<dbReference type="STRING" id="67003.A0A1X0P1F8"/>
<dbReference type="PROSITE" id="PS51675">
    <property type="entry name" value="SAM_MT_TRM10"/>
    <property type="match status" value="1"/>
</dbReference>
<dbReference type="PANTHER" id="PTHR13563">
    <property type="entry name" value="TRNA (GUANINE-9-) METHYLTRANSFERASE"/>
    <property type="match status" value="1"/>
</dbReference>
<dbReference type="RefSeq" id="XP_028884818.1">
    <property type="nucleotide sequence ID" value="XM_029023622.1"/>
</dbReference>
<dbReference type="AlphaFoldDB" id="A0A1X0P1F8"/>
<comment type="catalytic activity">
    <reaction evidence="5">
        <text>guanosine(9) in tRNA + S-adenosyl-L-methionine = N(1)-methylguanosine(9) in tRNA + S-adenosyl-L-homocysteine + H(+)</text>
        <dbReference type="Rhea" id="RHEA:43156"/>
        <dbReference type="Rhea" id="RHEA-COMP:10367"/>
        <dbReference type="Rhea" id="RHEA-COMP:10368"/>
        <dbReference type="ChEBI" id="CHEBI:15378"/>
        <dbReference type="ChEBI" id="CHEBI:57856"/>
        <dbReference type="ChEBI" id="CHEBI:59789"/>
        <dbReference type="ChEBI" id="CHEBI:73542"/>
        <dbReference type="ChEBI" id="CHEBI:74269"/>
        <dbReference type="EC" id="2.1.1.221"/>
    </reaction>
</comment>
<dbReference type="GO" id="GO:0002939">
    <property type="term" value="P:tRNA N1-guanine methylation"/>
    <property type="evidence" value="ECO:0007669"/>
    <property type="project" value="TreeGrafter"/>
</dbReference>
<dbReference type="CDD" id="cd18089">
    <property type="entry name" value="SPOUT_Trm10-like"/>
    <property type="match status" value="1"/>
</dbReference>
<dbReference type="GeneID" id="39983402"/>
<feature type="compositionally biased region" description="Basic and acidic residues" evidence="6">
    <location>
        <begin position="310"/>
        <end position="327"/>
    </location>
</feature>
<evidence type="ECO:0000313" key="8">
    <source>
        <dbReference type="EMBL" id="ORC90752.1"/>
    </source>
</evidence>
<organism evidence="8 9">
    <name type="scientific">Trypanosoma theileri</name>
    <dbReference type="NCBI Taxonomy" id="67003"/>
    <lineage>
        <taxon>Eukaryota</taxon>
        <taxon>Discoba</taxon>
        <taxon>Euglenozoa</taxon>
        <taxon>Kinetoplastea</taxon>
        <taxon>Metakinetoplastina</taxon>
        <taxon>Trypanosomatida</taxon>
        <taxon>Trypanosomatidae</taxon>
        <taxon>Trypanosoma</taxon>
    </lineage>
</organism>
<reference evidence="8 9" key="1">
    <citation type="submission" date="2017-03" db="EMBL/GenBank/DDBJ databases">
        <title>An alternative strategy for trypanosome survival in the mammalian bloodstream revealed through genome and transcriptome analysis of the ubiquitous bovine parasite Trypanosoma (Megatrypanum) theileri.</title>
        <authorList>
            <person name="Kelly S."/>
            <person name="Ivens A."/>
            <person name="Mott A."/>
            <person name="O'Neill E."/>
            <person name="Emms D."/>
            <person name="Macleod O."/>
            <person name="Voorheis P."/>
            <person name="Matthews J."/>
            <person name="Matthews K."/>
            <person name="Carrington M."/>
        </authorList>
    </citation>
    <scope>NUCLEOTIDE SEQUENCE [LARGE SCALE GENOMIC DNA]</scope>
    <source>
        <strain evidence="8">Edinburgh</strain>
    </source>
</reference>
<evidence type="ECO:0000259" key="7">
    <source>
        <dbReference type="PROSITE" id="PS51675"/>
    </source>
</evidence>
<keyword evidence="4" id="KW-0949">S-adenosyl-L-methionine</keyword>
<evidence type="ECO:0000313" key="9">
    <source>
        <dbReference type="Proteomes" id="UP000192257"/>
    </source>
</evidence>
<feature type="domain" description="SAM-dependent MTase TRM10-type" evidence="7">
    <location>
        <begin position="66"/>
        <end position="259"/>
    </location>
</feature>
<dbReference type="PANTHER" id="PTHR13563:SF13">
    <property type="entry name" value="TRNA METHYLTRANSFERASE 10 HOMOLOG A"/>
    <property type="match status" value="1"/>
</dbReference>
<evidence type="ECO:0000256" key="4">
    <source>
        <dbReference type="ARBA" id="ARBA00022691"/>
    </source>
</evidence>
<feature type="region of interest" description="Disordered" evidence="6">
    <location>
        <begin position="267"/>
        <end position="339"/>
    </location>
</feature>
<dbReference type="EC" id="2.1.1.221" evidence="1"/>
<dbReference type="InterPro" id="IPR028564">
    <property type="entry name" value="MT_TRM10-typ"/>
</dbReference>
<sequence length="339" mass="38322">MGETDRAEYWRAKKAARRARRAEARAVRREEQRREWDALDEAQRQERRDAAAKVHDIRRAAEAAAHELRLKHLADDTLPVVVFDLSFAWCMTEADCRSTVSQVKFAYSALRHHNFPLRPVISSLAGPDHTDTLRGLCDFDGFRRYPPSLHDDHWSTIYPPERVVYLTADTDVVLERLEPGEVYIVGAFVDHNARKFLTRDAAVKHGVRTARLPLQESIEVGNRCKVLTVNHVVEVLCRYAVSGDWKSAFEVLPTRRVNESRKKRFRVSCEEGSVNDQDEYDHVSDDGDDVNDSGVAHDGGDIVCHGNSDTAKENHGDANNNDNKKDIAAQPLSGPEMGQ</sequence>
<name>A0A1X0P1F8_9TRYP</name>
<evidence type="ECO:0000256" key="6">
    <source>
        <dbReference type="SAM" id="MobiDB-lite"/>
    </source>
</evidence>
<dbReference type="EMBL" id="NBCO01000007">
    <property type="protein sequence ID" value="ORC90752.1"/>
    <property type="molecule type" value="Genomic_DNA"/>
</dbReference>
<dbReference type="Proteomes" id="UP000192257">
    <property type="component" value="Unassembled WGS sequence"/>
</dbReference>
<keyword evidence="9" id="KW-1185">Reference proteome</keyword>
<keyword evidence="2" id="KW-0489">Methyltransferase</keyword>
<keyword evidence="3" id="KW-0808">Transferase</keyword>
<dbReference type="GO" id="GO:0052905">
    <property type="term" value="F:tRNA (guanosine(9)-N1)-methyltransferase activity"/>
    <property type="evidence" value="ECO:0007669"/>
    <property type="project" value="UniProtKB-EC"/>
</dbReference>
<dbReference type="Gene3D" id="3.40.1280.30">
    <property type="match status" value="1"/>
</dbReference>
<accession>A0A1X0P1F8</accession>
<dbReference type="VEuPathDB" id="TriTrypDB:TM35_000071760"/>
<evidence type="ECO:0000256" key="2">
    <source>
        <dbReference type="ARBA" id="ARBA00022603"/>
    </source>
</evidence>
<evidence type="ECO:0000256" key="3">
    <source>
        <dbReference type="ARBA" id="ARBA00022679"/>
    </source>
</evidence>
<dbReference type="GO" id="GO:0005634">
    <property type="term" value="C:nucleus"/>
    <property type="evidence" value="ECO:0007669"/>
    <property type="project" value="TreeGrafter"/>
</dbReference>
<evidence type="ECO:0000256" key="5">
    <source>
        <dbReference type="ARBA" id="ARBA00048434"/>
    </source>
</evidence>
<gene>
    <name evidence="8" type="ORF">TM35_000071760</name>
</gene>
<evidence type="ECO:0000256" key="1">
    <source>
        <dbReference type="ARBA" id="ARBA00012797"/>
    </source>
</evidence>
<comment type="caution">
    <text evidence="8">The sequence shown here is derived from an EMBL/GenBank/DDBJ whole genome shotgun (WGS) entry which is preliminary data.</text>
</comment>
<protein>
    <recommendedName>
        <fullName evidence="1">tRNA (guanine(9)-N(1))-methyltransferase</fullName>
        <ecNumber evidence="1">2.1.1.221</ecNumber>
    </recommendedName>
</protein>